<dbReference type="EMBL" id="BMDH01000002">
    <property type="protein sequence ID" value="GGI14265.1"/>
    <property type="molecule type" value="Genomic_DNA"/>
</dbReference>
<accession>A0A8J3AK34</accession>
<dbReference type="SFLD" id="SFLDG01129">
    <property type="entry name" value="C1.5:_HAD__Beta-PGM__Phosphata"/>
    <property type="match status" value="1"/>
</dbReference>
<dbReference type="PANTHER" id="PTHR46470:SF3">
    <property type="entry name" value="N-ACYLNEURAMINATE-9-PHOSPHATASE"/>
    <property type="match status" value="1"/>
</dbReference>
<dbReference type="SFLD" id="SFLDS00003">
    <property type="entry name" value="Haloacid_Dehalogenase"/>
    <property type="match status" value="1"/>
</dbReference>
<keyword evidence="2" id="KW-0378">Hydrolase</keyword>
<dbReference type="SUPFAM" id="SSF56784">
    <property type="entry name" value="HAD-like"/>
    <property type="match status" value="1"/>
</dbReference>
<organism evidence="4 5">
    <name type="scientific">Galliscardovia ingluviei</name>
    <dbReference type="NCBI Taxonomy" id="1769422"/>
    <lineage>
        <taxon>Bacteria</taxon>
        <taxon>Bacillati</taxon>
        <taxon>Actinomycetota</taxon>
        <taxon>Actinomycetes</taxon>
        <taxon>Bifidobacteriales</taxon>
        <taxon>Bifidobacteriaceae</taxon>
        <taxon>Galliscardovia</taxon>
    </lineage>
</organism>
<dbReference type="InterPro" id="IPR006439">
    <property type="entry name" value="HAD-SF_hydro_IA"/>
</dbReference>
<comment type="caution">
    <text evidence="4">The sequence shown here is derived from an EMBL/GenBank/DDBJ whole genome shotgun (WGS) entry which is preliminary data.</text>
</comment>
<name>A0A8J3AK34_9BIFI</name>
<proteinExistence type="predicted"/>
<dbReference type="Gene3D" id="1.20.120.1600">
    <property type="match status" value="1"/>
</dbReference>
<dbReference type="InterPro" id="IPR023214">
    <property type="entry name" value="HAD_sf"/>
</dbReference>
<gene>
    <name evidence="4" type="ORF">GCM10007377_10070</name>
</gene>
<evidence type="ECO:0000313" key="5">
    <source>
        <dbReference type="Proteomes" id="UP000619536"/>
    </source>
</evidence>
<evidence type="ECO:0000313" key="4">
    <source>
        <dbReference type="EMBL" id="GGI14265.1"/>
    </source>
</evidence>
<dbReference type="InterPro" id="IPR051400">
    <property type="entry name" value="HAD-like_hydrolase"/>
</dbReference>
<dbReference type="AlphaFoldDB" id="A0A8J3AK34"/>
<dbReference type="PANTHER" id="PTHR46470">
    <property type="entry name" value="N-ACYLNEURAMINATE-9-PHOSPHATASE"/>
    <property type="match status" value="1"/>
</dbReference>
<sequence length="280" mass="30598">MESDSRASSISHEPYTAIFFDLYGTLVDAHTEEDELQTFEEFNRWLSAQGCHFASAVVLRERYRKALLQVQSALPNGVADIEHEFDIAPVFVSILRAGMGAHSAITASMVQACATAFRVASNRKLEPYSHAASLLVLLRAWGLTTVLVSNAQSLFTRPELEDCGLAKSFDHVLISSEEGIRKPNKAFFERACALVPCAAQSALMVGNEEVNDIQGAGRAGIDAFYLHTSPASWGQPEIAQDAVCSVQGADYYRLAQYIAQHNGLTGEAVQQIDRLLNSNE</sequence>
<dbReference type="Gene3D" id="3.40.50.1000">
    <property type="entry name" value="HAD superfamily/HAD-like"/>
    <property type="match status" value="1"/>
</dbReference>
<dbReference type="Proteomes" id="UP000619536">
    <property type="component" value="Unassembled WGS sequence"/>
</dbReference>
<keyword evidence="5" id="KW-1185">Reference proteome</keyword>
<evidence type="ECO:0000256" key="2">
    <source>
        <dbReference type="ARBA" id="ARBA00022801"/>
    </source>
</evidence>
<evidence type="ECO:0000256" key="3">
    <source>
        <dbReference type="ARBA" id="ARBA00022842"/>
    </source>
</evidence>
<dbReference type="GO" id="GO:0050124">
    <property type="term" value="F:N-acylneuraminate-9-phosphatase activity"/>
    <property type="evidence" value="ECO:0007669"/>
    <property type="project" value="TreeGrafter"/>
</dbReference>
<evidence type="ECO:0000256" key="1">
    <source>
        <dbReference type="ARBA" id="ARBA00001946"/>
    </source>
</evidence>
<reference evidence="4" key="1">
    <citation type="journal article" date="2014" name="Int. J. Syst. Evol. Microbiol.">
        <title>Complete genome sequence of Corynebacterium casei LMG S-19264T (=DSM 44701T), isolated from a smear-ripened cheese.</title>
        <authorList>
            <consortium name="US DOE Joint Genome Institute (JGI-PGF)"/>
            <person name="Walter F."/>
            <person name="Albersmeier A."/>
            <person name="Kalinowski J."/>
            <person name="Ruckert C."/>
        </authorList>
    </citation>
    <scope>NUCLEOTIDE SEQUENCE</scope>
    <source>
        <strain evidence="4">CCM 8606</strain>
    </source>
</reference>
<reference evidence="4" key="2">
    <citation type="submission" date="2020-09" db="EMBL/GenBank/DDBJ databases">
        <authorList>
            <person name="Sun Q."/>
            <person name="Sedlacek I."/>
        </authorList>
    </citation>
    <scope>NUCLEOTIDE SEQUENCE</scope>
    <source>
        <strain evidence="4">CCM 8606</strain>
    </source>
</reference>
<comment type="cofactor">
    <cofactor evidence="1">
        <name>Mg(2+)</name>
        <dbReference type="ChEBI" id="CHEBI:18420"/>
    </cofactor>
</comment>
<dbReference type="Pfam" id="PF00702">
    <property type="entry name" value="Hydrolase"/>
    <property type="match status" value="1"/>
</dbReference>
<dbReference type="NCBIfam" id="TIGR01549">
    <property type="entry name" value="HAD-SF-IA-v1"/>
    <property type="match status" value="1"/>
</dbReference>
<dbReference type="RefSeq" id="WP_188355169.1">
    <property type="nucleotide sequence ID" value="NZ_BMDH01000002.1"/>
</dbReference>
<keyword evidence="3" id="KW-0460">Magnesium</keyword>
<protein>
    <submittedName>
        <fullName evidence="4">Haloacid dehalogenase</fullName>
    </submittedName>
</protein>
<dbReference type="PRINTS" id="PR00413">
    <property type="entry name" value="HADHALOGNASE"/>
</dbReference>
<dbReference type="GO" id="GO:0046380">
    <property type="term" value="P:N-acetylneuraminate biosynthetic process"/>
    <property type="evidence" value="ECO:0007669"/>
    <property type="project" value="TreeGrafter"/>
</dbReference>
<dbReference type="InterPro" id="IPR036412">
    <property type="entry name" value="HAD-like_sf"/>
</dbReference>